<feature type="domain" description="Endonuclease/exonuclease/phosphatase" evidence="2">
    <location>
        <begin position="10"/>
        <end position="248"/>
    </location>
</feature>
<dbReference type="PANTHER" id="PTHR23227">
    <property type="entry name" value="BUCENTAUR RELATED"/>
    <property type="match status" value="1"/>
</dbReference>
<feature type="coiled-coil region" evidence="1">
    <location>
        <begin position="323"/>
        <end position="357"/>
    </location>
</feature>
<reference evidence="4" key="1">
    <citation type="submission" date="2025-08" db="UniProtKB">
        <authorList>
            <consortium name="RefSeq"/>
        </authorList>
    </citation>
    <scope>IDENTIFICATION</scope>
</reference>
<dbReference type="PANTHER" id="PTHR23227:SF67">
    <property type="entry name" value="CRANIOFACIAL DEVELOPMENT PROTEIN 2-LIKE"/>
    <property type="match status" value="1"/>
</dbReference>
<keyword evidence="1" id="KW-0175">Coiled coil</keyword>
<dbReference type="Gene3D" id="3.60.10.10">
    <property type="entry name" value="Endonuclease/exonuclease/phosphatase"/>
    <property type="match status" value="1"/>
</dbReference>
<dbReference type="RefSeq" id="XP_029656499.1">
    <property type="nucleotide sequence ID" value="XM_029800639.1"/>
</dbReference>
<evidence type="ECO:0000313" key="4">
    <source>
        <dbReference type="RefSeq" id="XP_029656499.1"/>
    </source>
</evidence>
<evidence type="ECO:0000259" key="2">
    <source>
        <dbReference type="Pfam" id="PF03372"/>
    </source>
</evidence>
<dbReference type="SUPFAM" id="SSF56219">
    <property type="entry name" value="DNase I-like"/>
    <property type="match status" value="1"/>
</dbReference>
<name>A0A6P7TVU1_9MOLL</name>
<proteinExistence type="predicted"/>
<dbReference type="Proteomes" id="UP000515154">
    <property type="component" value="Unplaced"/>
</dbReference>
<dbReference type="InterPro" id="IPR027124">
    <property type="entry name" value="Swc5/CFDP1/2"/>
</dbReference>
<dbReference type="KEGG" id="osn:115230451"/>
<dbReference type="Pfam" id="PF03372">
    <property type="entry name" value="Exo_endo_phos"/>
    <property type="match status" value="1"/>
</dbReference>
<dbReference type="InterPro" id="IPR005135">
    <property type="entry name" value="Endo/exonuclease/phosphatase"/>
</dbReference>
<dbReference type="AlphaFoldDB" id="A0A6P7TVU1"/>
<evidence type="ECO:0000313" key="3">
    <source>
        <dbReference type="Proteomes" id="UP000515154"/>
    </source>
</evidence>
<keyword evidence="3" id="KW-1185">Reference proteome</keyword>
<gene>
    <name evidence="4" type="primary">LOC115230451</name>
</gene>
<sequence length="441" mass="50919">MRLQRDFTLLSFNVRGLSDLSKRKILCRDLNAYGATIGCFQETKVKGGLDEIHNEYRIILLPSESRHYGQGNSIHKYYRVNDRICVLQLRQKTLTNTDRIISIINVYAPQSGRLKKNVDELDSFYHMLSKTYTSIKTSFLILIAGDWNAKAGKGRGEEVFMGRHGRGIRNAPGEMLVNFCSIFKLLLCNTVFPHAARHKTTWTGTRRNKNGEYVNIYNQIDYIICRQEEKHRLLDARSYGGALTLSDHKVIVARLRLKRIFGSPLSKENESNRIRYSVEKLITSDVTKEKYSQAIIENLKVTETKPLKPIESKCCRNGNKTKAIQLKIENTNDKEAKEKLKRERRKISRTIKKENLKYVKALLNSRISEVEDLKDGAQMYAAIRLLRRRQQKTKLVVHDEHGKTIGNPIEMVNTIADHFEILFNGRADALDEGEERYLNNK</sequence>
<protein>
    <submittedName>
        <fullName evidence="4">Uncharacterized protein LOC115230451</fullName>
    </submittedName>
</protein>
<dbReference type="InterPro" id="IPR036691">
    <property type="entry name" value="Endo/exonu/phosph_ase_sf"/>
</dbReference>
<evidence type="ECO:0000256" key="1">
    <source>
        <dbReference type="SAM" id="Coils"/>
    </source>
</evidence>
<dbReference type="GO" id="GO:0003824">
    <property type="term" value="F:catalytic activity"/>
    <property type="evidence" value="ECO:0007669"/>
    <property type="project" value="InterPro"/>
</dbReference>
<organism evidence="3 4">
    <name type="scientific">Octopus sinensis</name>
    <name type="common">East Asian common octopus</name>
    <dbReference type="NCBI Taxonomy" id="2607531"/>
    <lineage>
        <taxon>Eukaryota</taxon>
        <taxon>Metazoa</taxon>
        <taxon>Spiralia</taxon>
        <taxon>Lophotrochozoa</taxon>
        <taxon>Mollusca</taxon>
        <taxon>Cephalopoda</taxon>
        <taxon>Coleoidea</taxon>
        <taxon>Octopodiformes</taxon>
        <taxon>Octopoda</taxon>
        <taxon>Incirrata</taxon>
        <taxon>Octopodidae</taxon>
        <taxon>Octopus</taxon>
    </lineage>
</organism>
<accession>A0A6P7TVU1</accession>